<dbReference type="EMBL" id="CAJOBC010005686">
    <property type="protein sequence ID" value="CAF3872543.1"/>
    <property type="molecule type" value="Genomic_DNA"/>
</dbReference>
<evidence type="ECO:0000313" key="1">
    <source>
        <dbReference type="EMBL" id="CAF1107978.1"/>
    </source>
</evidence>
<feature type="non-terminal residue" evidence="1">
    <location>
        <position position="1"/>
    </location>
</feature>
<dbReference type="InterPro" id="IPR027417">
    <property type="entry name" value="P-loop_NTPase"/>
</dbReference>
<keyword evidence="3" id="KW-1185">Reference proteome</keyword>
<protein>
    <submittedName>
        <fullName evidence="1">Uncharacterized protein</fullName>
    </submittedName>
</protein>
<name>A0A814PM64_9BILA</name>
<reference evidence="1" key="1">
    <citation type="submission" date="2021-02" db="EMBL/GenBank/DDBJ databases">
        <authorList>
            <person name="Nowell W R."/>
        </authorList>
    </citation>
    <scope>NUCLEOTIDE SEQUENCE</scope>
</reference>
<gene>
    <name evidence="1" type="ORF">GPM918_LOCUS19088</name>
    <name evidence="2" type="ORF">SRO942_LOCUS19085</name>
</gene>
<dbReference type="AlphaFoldDB" id="A0A814PM64"/>
<evidence type="ECO:0000313" key="2">
    <source>
        <dbReference type="EMBL" id="CAF3872543.1"/>
    </source>
</evidence>
<dbReference type="Proteomes" id="UP000663829">
    <property type="component" value="Unassembled WGS sequence"/>
</dbReference>
<dbReference type="EMBL" id="CAJNOQ010005686">
    <property type="protein sequence ID" value="CAF1107978.1"/>
    <property type="molecule type" value="Genomic_DNA"/>
</dbReference>
<dbReference type="OrthoDB" id="10034966at2759"/>
<proteinExistence type="predicted"/>
<accession>A0A814PM64</accession>
<dbReference type="Proteomes" id="UP000681722">
    <property type="component" value="Unassembled WGS sequence"/>
</dbReference>
<dbReference type="Gene3D" id="3.40.50.300">
    <property type="entry name" value="P-loop containing nucleotide triphosphate hydrolases"/>
    <property type="match status" value="1"/>
</dbReference>
<sequence length="265" mass="29829">LTVQMIVQKYQKLKTVKTLSGRGRKQKTSKEADELIAKKIGADRGKSSKVILQEVATELGVTISERTTRRRLIEAGYYGQVPTTMTKNSELPIIEKDLNGDVHFVNIHFVYPLRSLVKVLNGLNFTDKRGETVTLCGNTVSDGSHDIQVDHVRKVPDDKRLYGVNKRSVLSALPSFHPILSLPRDFMHDVIEGVMPKLTSSLLRTIVNVRLLTTVQLCEKTNKFKFGLNDRANFSARLKEKDLLEEQILGLNTTLKTHSSTQRFG</sequence>
<evidence type="ECO:0000313" key="3">
    <source>
        <dbReference type="Proteomes" id="UP000663829"/>
    </source>
</evidence>
<comment type="caution">
    <text evidence="1">The sequence shown here is derived from an EMBL/GenBank/DDBJ whole genome shotgun (WGS) entry which is preliminary data.</text>
</comment>
<organism evidence="1 3">
    <name type="scientific">Didymodactylos carnosus</name>
    <dbReference type="NCBI Taxonomy" id="1234261"/>
    <lineage>
        <taxon>Eukaryota</taxon>
        <taxon>Metazoa</taxon>
        <taxon>Spiralia</taxon>
        <taxon>Gnathifera</taxon>
        <taxon>Rotifera</taxon>
        <taxon>Eurotatoria</taxon>
        <taxon>Bdelloidea</taxon>
        <taxon>Philodinida</taxon>
        <taxon>Philodinidae</taxon>
        <taxon>Didymodactylos</taxon>
    </lineage>
</organism>